<evidence type="ECO:0000313" key="6">
    <source>
        <dbReference type="EMBL" id="SYX09016.1"/>
    </source>
</evidence>
<dbReference type="EMBL" id="LS992154">
    <property type="protein sequence ID" value="SYX09016.1"/>
    <property type="molecule type" value="Genomic_DNA"/>
</dbReference>
<dbReference type="RefSeq" id="WP_117274322.1">
    <property type="nucleotide sequence ID" value="NZ_LS992154.1"/>
</dbReference>
<sequence length="283" mass="32310">MKHYQLYASVSDLSSKNGDLETQLLFGERLLFNKNTYYAYSQLVRDHGIWRPYPVKQVSSKTSFSFLTQYILPNAVVKSFNAFLEPWHIPLPYGSPLSIDSRGKVNLPEEIKNGMRCPFDKEVPFCNVNHVRFCGAPVSIDLLLKESESFLDLPYLWGGRCVHHSLINYGLDCSGFVNILFQANGLSIPRNARDQYKDCDLVEGFKDLPLGGFVFLQNDQDTQISHVMLKKSSTCLIHAVQTLGKIVHFSLGVDIEFSKDRFQTLNHQGKAFFGIPRKRKIFF</sequence>
<dbReference type="SUPFAM" id="SSF54001">
    <property type="entry name" value="Cysteine proteinases"/>
    <property type="match status" value="1"/>
</dbReference>
<dbReference type="KEGG" id="chla:C834K_0562"/>
<comment type="similarity">
    <text evidence="1">Belongs to the peptidase C40 family.</text>
</comment>
<keyword evidence="7" id="KW-1185">Reference proteome</keyword>
<keyword evidence="4" id="KW-0788">Thiol protease</keyword>
<dbReference type="InterPro" id="IPR000064">
    <property type="entry name" value="NLP_P60_dom"/>
</dbReference>
<evidence type="ECO:0000256" key="2">
    <source>
        <dbReference type="ARBA" id="ARBA00022670"/>
    </source>
</evidence>
<dbReference type="PANTHER" id="PTHR47053">
    <property type="entry name" value="MUREIN DD-ENDOPEPTIDASE MEPH-RELATED"/>
    <property type="match status" value="1"/>
</dbReference>
<keyword evidence="2" id="KW-0645">Protease</keyword>
<reference evidence="7" key="1">
    <citation type="submission" date="2017-11" db="EMBL/GenBank/DDBJ databases">
        <authorList>
            <person name="Seth-Smith MB H."/>
        </authorList>
    </citation>
    <scope>NUCLEOTIDE SEQUENCE [LARGE SCALE GENOMIC DNA]</scope>
</reference>
<evidence type="ECO:0000256" key="1">
    <source>
        <dbReference type="ARBA" id="ARBA00007074"/>
    </source>
</evidence>
<dbReference type="Gene3D" id="3.90.1720.10">
    <property type="entry name" value="endopeptidase domain like (from Nostoc punctiforme)"/>
    <property type="match status" value="1"/>
</dbReference>
<evidence type="ECO:0000259" key="5">
    <source>
        <dbReference type="PROSITE" id="PS51935"/>
    </source>
</evidence>
<name>A0A3B0PVY9_9CHLA</name>
<dbReference type="InterPro" id="IPR051202">
    <property type="entry name" value="Peptidase_C40"/>
</dbReference>
<gene>
    <name evidence="6" type="primary">ykfC</name>
    <name evidence="6" type="ORF">C834K_0562</name>
</gene>
<evidence type="ECO:0000256" key="4">
    <source>
        <dbReference type="ARBA" id="ARBA00022807"/>
    </source>
</evidence>
<protein>
    <submittedName>
        <fullName evidence="6">Gamma-D-glutamyl-L-lysine endopeptidase,NlpC/P60 family</fullName>
    </submittedName>
</protein>
<organism evidence="6 7">
    <name type="scientific">Chlamydia poikilotherma</name>
    <dbReference type="NCBI Taxonomy" id="1967783"/>
    <lineage>
        <taxon>Bacteria</taxon>
        <taxon>Pseudomonadati</taxon>
        <taxon>Chlamydiota</taxon>
        <taxon>Chlamydiia</taxon>
        <taxon>Chlamydiales</taxon>
        <taxon>Chlamydiaceae</taxon>
        <taxon>Chlamydia/Chlamydophila group</taxon>
        <taxon>Chlamydia</taxon>
    </lineage>
</organism>
<dbReference type="AlphaFoldDB" id="A0A3B0PVY9"/>
<feature type="domain" description="NlpC/P60" evidence="5">
    <location>
        <begin position="137"/>
        <end position="279"/>
    </location>
</feature>
<evidence type="ECO:0000313" key="7">
    <source>
        <dbReference type="Proteomes" id="UP000258476"/>
    </source>
</evidence>
<dbReference type="PANTHER" id="PTHR47053:SF1">
    <property type="entry name" value="MUREIN DD-ENDOPEPTIDASE MEPH-RELATED"/>
    <property type="match status" value="1"/>
</dbReference>
<dbReference type="GO" id="GO:0008234">
    <property type="term" value="F:cysteine-type peptidase activity"/>
    <property type="evidence" value="ECO:0007669"/>
    <property type="project" value="UniProtKB-KW"/>
</dbReference>
<proteinExistence type="inferred from homology"/>
<dbReference type="PROSITE" id="PS51935">
    <property type="entry name" value="NLPC_P60"/>
    <property type="match status" value="1"/>
</dbReference>
<accession>A0A3B0PVY9</accession>
<dbReference type="GO" id="GO:0006508">
    <property type="term" value="P:proteolysis"/>
    <property type="evidence" value="ECO:0007669"/>
    <property type="project" value="UniProtKB-KW"/>
</dbReference>
<dbReference type="Proteomes" id="UP000258476">
    <property type="component" value="Chromosome"/>
</dbReference>
<evidence type="ECO:0000256" key="3">
    <source>
        <dbReference type="ARBA" id="ARBA00022801"/>
    </source>
</evidence>
<dbReference type="Pfam" id="PF00877">
    <property type="entry name" value="NLPC_P60"/>
    <property type="match status" value="1"/>
</dbReference>
<keyword evidence="3" id="KW-0378">Hydrolase</keyword>
<dbReference type="InterPro" id="IPR038765">
    <property type="entry name" value="Papain-like_cys_pep_sf"/>
</dbReference>
<dbReference type="OrthoDB" id="9813368at2"/>